<evidence type="ECO:0000256" key="2">
    <source>
        <dbReference type="SAM" id="SignalP"/>
    </source>
</evidence>
<gene>
    <name evidence="3" type="ORF">Ahy_B01g055183</name>
</gene>
<dbReference type="AlphaFoldDB" id="A0A445AVF5"/>
<keyword evidence="1" id="KW-0812">Transmembrane</keyword>
<evidence type="ECO:0000313" key="3">
    <source>
        <dbReference type="EMBL" id="RYR30409.1"/>
    </source>
</evidence>
<dbReference type="Proteomes" id="UP000289738">
    <property type="component" value="Chromosome B01"/>
</dbReference>
<keyword evidence="4" id="KW-1185">Reference proteome</keyword>
<evidence type="ECO:0000313" key="4">
    <source>
        <dbReference type="Proteomes" id="UP000289738"/>
    </source>
</evidence>
<comment type="caution">
    <text evidence="3">The sequence shown here is derived from an EMBL/GenBank/DDBJ whole genome shotgun (WGS) entry which is preliminary data.</text>
</comment>
<accession>A0A445AVF5</accession>
<reference evidence="3 4" key="1">
    <citation type="submission" date="2019-01" db="EMBL/GenBank/DDBJ databases">
        <title>Sequencing of cultivated peanut Arachis hypogaea provides insights into genome evolution and oil improvement.</title>
        <authorList>
            <person name="Chen X."/>
        </authorList>
    </citation>
    <scope>NUCLEOTIDE SEQUENCE [LARGE SCALE GENOMIC DNA]</scope>
    <source>
        <strain evidence="4">cv. Fuhuasheng</strain>
        <tissue evidence="3">Leaves</tissue>
    </source>
</reference>
<protein>
    <submittedName>
        <fullName evidence="3">Uncharacterized protein</fullName>
    </submittedName>
</protein>
<name>A0A445AVF5_ARAHY</name>
<dbReference type="EMBL" id="SDMP01000011">
    <property type="protein sequence ID" value="RYR30409.1"/>
    <property type="molecule type" value="Genomic_DNA"/>
</dbReference>
<feature type="transmembrane region" description="Helical" evidence="1">
    <location>
        <begin position="47"/>
        <end position="67"/>
    </location>
</feature>
<sequence length="72" mass="8051">MVTFHPPSSFLFFGALLSLFSLSSASQLNHADVINPRFTISDAVNSFFILFLSIPLAAPQLPTFFLFKIMHM</sequence>
<organism evidence="3 4">
    <name type="scientific">Arachis hypogaea</name>
    <name type="common">Peanut</name>
    <dbReference type="NCBI Taxonomy" id="3818"/>
    <lineage>
        <taxon>Eukaryota</taxon>
        <taxon>Viridiplantae</taxon>
        <taxon>Streptophyta</taxon>
        <taxon>Embryophyta</taxon>
        <taxon>Tracheophyta</taxon>
        <taxon>Spermatophyta</taxon>
        <taxon>Magnoliopsida</taxon>
        <taxon>eudicotyledons</taxon>
        <taxon>Gunneridae</taxon>
        <taxon>Pentapetalae</taxon>
        <taxon>rosids</taxon>
        <taxon>fabids</taxon>
        <taxon>Fabales</taxon>
        <taxon>Fabaceae</taxon>
        <taxon>Papilionoideae</taxon>
        <taxon>50 kb inversion clade</taxon>
        <taxon>dalbergioids sensu lato</taxon>
        <taxon>Dalbergieae</taxon>
        <taxon>Pterocarpus clade</taxon>
        <taxon>Arachis</taxon>
    </lineage>
</organism>
<keyword evidence="2" id="KW-0732">Signal</keyword>
<proteinExistence type="predicted"/>
<keyword evidence="1" id="KW-0472">Membrane</keyword>
<feature type="signal peptide" evidence="2">
    <location>
        <begin position="1"/>
        <end position="25"/>
    </location>
</feature>
<feature type="chain" id="PRO_5019379335" evidence="2">
    <location>
        <begin position="26"/>
        <end position="72"/>
    </location>
</feature>
<evidence type="ECO:0000256" key="1">
    <source>
        <dbReference type="SAM" id="Phobius"/>
    </source>
</evidence>
<keyword evidence="1" id="KW-1133">Transmembrane helix</keyword>